<sequence length="342" mass="37817">MAISRKEVARLAGVSEATVSRVFNNVGPMKEETRERVLQAAEQVGYVPNALAQQLARKKSGNIGVILPFVPKVHLFSTYYFSEILSGIGEAANRSGYNLLLIFREPSDAKDYSMLFRTQKIDACIVLGARDVPEERAALEQLQAEGHPFCLVNQRFDGTSFMTVDADHAAGSREAVRHLIASGRRSVAFLNGPAEYSSSRDRLAGYRTALRESGIGYREELVFVGNYSRKSGYEQAELIGERIRSGEVDAVFAANDRMAIGLMQGLKELGIEPGERYGLVGYDNSDGSRIISPTLSTVEVPFYEMGRLAAEKLLKEERKEADGQQEDSLLPIRFLARETSTF</sequence>
<dbReference type="Gene3D" id="1.10.260.40">
    <property type="entry name" value="lambda repressor-like DNA-binding domains"/>
    <property type="match status" value="1"/>
</dbReference>
<dbReference type="AlphaFoldDB" id="A0A9X2S6K7"/>
<gene>
    <name evidence="5" type="ORF">NQZ67_00175</name>
</gene>
<name>A0A9X2S6K7_9BACL</name>
<dbReference type="SUPFAM" id="SSF47413">
    <property type="entry name" value="lambda repressor-like DNA-binding domains"/>
    <property type="match status" value="1"/>
</dbReference>
<dbReference type="RefSeq" id="WP_257442385.1">
    <property type="nucleotide sequence ID" value="NZ_JANIPJ010000001.1"/>
</dbReference>
<dbReference type="GO" id="GO:0003700">
    <property type="term" value="F:DNA-binding transcription factor activity"/>
    <property type="evidence" value="ECO:0007669"/>
    <property type="project" value="TreeGrafter"/>
</dbReference>
<dbReference type="Proteomes" id="UP001141950">
    <property type="component" value="Unassembled WGS sequence"/>
</dbReference>
<reference evidence="5" key="1">
    <citation type="submission" date="2022-08" db="EMBL/GenBank/DDBJ databases">
        <title>The genomic sequence of strain Paenibacillus sp. SCIV0701.</title>
        <authorList>
            <person name="Zhao H."/>
        </authorList>
    </citation>
    <scope>NUCLEOTIDE SEQUENCE</scope>
    <source>
        <strain evidence="5">SCIV0701</strain>
    </source>
</reference>
<dbReference type="Gene3D" id="3.40.50.2300">
    <property type="match status" value="2"/>
</dbReference>
<dbReference type="PANTHER" id="PTHR30146:SF109">
    <property type="entry name" value="HTH-TYPE TRANSCRIPTIONAL REGULATOR GALS"/>
    <property type="match status" value="1"/>
</dbReference>
<evidence type="ECO:0000259" key="4">
    <source>
        <dbReference type="PROSITE" id="PS50932"/>
    </source>
</evidence>
<evidence type="ECO:0000313" key="6">
    <source>
        <dbReference type="Proteomes" id="UP001141950"/>
    </source>
</evidence>
<dbReference type="InterPro" id="IPR046335">
    <property type="entry name" value="LacI/GalR-like_sensor"/>
</dbReference>
<feature type="domain" description="HTH lacI-type" evidence="4">
    <location>
        <begin position="3"/>
        <end position="57"/>
    </location>
</feature>
<protein>
    <submittedName>
        <fullName evidence="5">LacI family transcriptional regulator</fullName>
    </submittedName>
</protein>
<keyword evidence="3" id="KW-0804">Transcription</keyword>
<evidence type="ECO:0000256" key="2">
    <source>
        <dbReference type="ARBA" id="ARBA00023125"/>
    </source>
</evidence>
<evidence type="ECO:0000256" key="1">
    <source>
        <dbReference type="ARBA" id="ARBA00023015"/>
    </source>
</evidence>
<dbReference type="PROSITE" id="PS50932">
    <property type="entry name" value="HTH_LACI_2"/>
    <property type="match status" value="1"/>
</dbReference>
<organism evidence="5 6">
    <name type="scientific">Paenibacillus soyae</name>
    <dbReference type="NCBI Taxonomy" id="2969249"/>
    <lineage>
        <taxon>Bacteria</taxon>
        <taxon>Bacillati</taxon>
        <taxon>Bacillota</taxon>
        <taxon>Bacilli</taxon>
        <taxon>Bacillales</taxon>
        <taxon>Paenibacillaceae</taxon>
        <taxon>Paenibacillus</taxon>
    </lineage>
</organism>
<dbReference type="Pfam" id="PF00356">
    <property type="entry name" value="LacI"/>
    <property type="match status" value="1"/>
</dbReference>
<keyword evidence="2" id="KW-0238">DNA-binding</keyword>
<keyword evidence="6" id="KW-1185">Reference proteome</keyword>
<keyword evidence="1" id="KW-0805">Transcription regulation</keyword>
<proteinExistence type="predicted"/>
<evidence type="ECO:0000256" key="3">
    <source>
        <dbReference type="ARBA" id="ARBA00023163"/>
    </source>
</evidence>
<dbReference type="CDD" id="cd06267">
    <property type="entry name" value="PBP1_LacI_sugar_binding-like"/>
    <property type="match status" value="1"/>
</dbReference>
<evidence type="ECO:0000313" key="5">
    <source>
        <dbReference type="EMBL" id="MCR2802281.1"/>
    </source>
</evidence>
<dbReference type="GO" id="GO:0000976">
    <property type="term" value="F:transcription cis-regulatory region binding"/>
    <property type="evidence" value="ECO:0007669"/>
    <property type="project" value="TreeGrafter"/>
</dbReference>
<dbReference type="SMART" id="SM00354">
    <property type="entry name" value="HTH_LACI"/>
    <property type="match status" value="1"/>
</dbReference>
<dbReference type="InterPro" id="IPR000843">
    <property type="entry name" value="HTH_LacI"/>
</dbReference>
<dbReference type="InterPro" id="IPR010982">
    <property type="entry name" value="Lambda_DNA-bd_dom_sf"/>
</dbReference>
<dbReference type="CDD" id="cd01392">
    <property type="entry name" value="HTH_LacI"/>
    <property type="match status" value="1"/>
</dbReference>
<comment type="caution">
    <text evidence="5">The sequence shown here is derived from an EMBL/GenBank/DDBJ whole genome shotgun (WGS) entry which is preliminary data.</text>
</comment>
<dbReference type="InterPro" id="IPR028082">
    <property type="entry name" value="Peripla_BP_I"/>
</dbReference>
<dbReference type="Pfam" id="PF13377">
    <property type="entry name" value="Peripla_BP_3"/>
    <property type="match status" value="1"/>
</dbReference>
<accession>A0A9X2S6K7</accession>
<dbReference type="SUPFAM" id="SSF53822">
    <property type="entry name" value="Periplasmic binding protein-like I"/>
    <property type="match status" value="1"/>
</dbReference>
<dbReference type="PANTHER" id="PTHR30146">
    <property type="entry name" value="LACI-RELATED TRANSCRIPTIONAL REPRESSOR"/>
    <property type="match status" value="1"/>
</dbReference>
<dbReference type="EMBL" id="JANIPJ010000001">
    <property type="protein sequence ID" value="MCR2802281.1"/>
    <property type="molecule type" value="Genomic_DNA"/>
</dbReference>